<sequence length="328" mass="37115">MAYSKDLLEYGLGVLSQRRNTAKAQATERREELYRHLPRLRAIEQELAGTGLELVRAVIAGGSSTGELVKQVKAKNLALQQERTELLRSVGVEEHYLEPSPVCPLCRDEGYIDGKICSCLEKVLREEKLRRLNSVSSLSLATFDQFHLDYYPNTADGGAAPRRRMEAIYDVCRQFARDFQGGSGRNLLMLGATGLGKTHLSLAIASEVIKRGFEVVYGSMQDLFRRAEDEKFSREGSRYDTLESMLACDLLILDDLGSEFATNFTNSLLYNLINTRINTRKSTIISTNLTLKELDQQYADRIVSRLIGNYSVLWFQGNDIRRLLLEKR</sequence>
<evidence type="ECO:0000313" key="2">
    <source>
        <dbReference type="EMBL" id="MBC8545955.1"/>
    </source>
</evidence>
<dbReference type="Proteomes" id="UP000653127">
    <property type="component" value="Unassembled WGS sequence"/>
</dbReference>
<organism evidence="2 3">
    <name type="scientific">Ligaoa zhengdingensis</name>
    <dbReference type="NCBI Taxonomy" id="2763658"/>
    <lineage>
        <taxon>Bacteria</taxon>
        <taxon>Bacillati</taxon>
        <taxon>Bacillota</taxon>
        <taxon>Clostridia</taxon>
        <taxon>Eubacteriales</taxon>
        <taxon>Oscillospiraceae</taxon>
        <taxon>Ligaoa</taxon>
    </lineage>
</organism>
<dbReference type="PANTHER" id="PTHR30050:SF4">
    <property type="entry name" value="ATP-BINDING PROTEIN RV3427C IN INSERTION SEQUENCE-RELATED"/>
    <property type="match status" value="1"/>
</dbReference>
<dbReference type="InterPro" id="IPR027417">
    <property type="entry name" value="P-loop_NTPase"/>
</dbReference>
<evidence type="ECO:0000313" key="3">
    <source>
        <dbReference type="Proteomes" id="UP000653127"/>
    </source>
</evidence>
<proteinExistence type="predicted"/>
<dbReference type="EMBL" id="JACRST010000003">
    <property type="protein sequence ID" value="MBC8545955.1"/>
    <property type="molecule type" value="Genomic_DNA"/>
</dbReference>
<reference evidence="2" key="1">
    <citation type="submission" date="2020-08" db="EMBL/GenBank/DDBJ databases">
        <title>Genome public.</title>
        <authorList>
            <person name="Liu C."/>
            <person name="Sun Q."/>
        </authorList>
    </citation>
    <scope>NUCLEOTIDE SEQUENCE</scope>
    <source>
        <strain evidence="2">NSJ-31</strain>
    </source>
</reference>
<dbReference type="Pfam" id="PF01695">
    <property type="entry name" value="IstB_IS21"/>
    <property type="match status" value="1"/>
</dbReference>
<dbReference type="PANTHER" id="PTHR30050">
    <property type="entry name" value="CHROMOSOMAL REPLICATION INITIATOR PROTEIN DNAA"/>
    <property type="match status" value="1"/>
</dbReference>
<comment type="caution">
    <text evidence="2">The sequence shown here is derived from an EMBL/GenBank/DDBJ whole genome shotgun (WGS) entry which is preliminary data.</text>
</comment>
<dbReference type="CDD" id="cd00009">
    <property type="entry name" value="AAA"/>
    <property type="match status" value="1"/>
</dbReference>
<dbReference type="SUPFAM" id="SSF52540">
    <property type="entry name" value="P-loop containing nucleoside triphosphate hydrolases"/>
    <property type="match status" value="1"/>
</dbReference>
<dbReference type="GO" id="GO:0006260">
    <property type="term" value="P:DNA replication"/>
    <property type="evidence" value="ECO:0007669"/>
    <property type="project" value="TreeGrafter"/>
</dbReference>
<evidence type="ECO:0000259" key="1">
    <source>
        <dbReference type="SMART" id="SM00382"/>
    </source>
</evidence>
<protein>
    <submittedName>
        <fullName evidence="2">ATP-binding protein</fullName>
    </submittedName>
</protein>
<dbReference type="AlphaFoldDB" id="A0A926DZB1"/>
<dbReference type="GO" id="GO:0005524">
    <property type="term" value="F:ATP binding"/>
    <property type="evidence" value="ECO:0007669"/>
    <property type="project" value="UniProtKB-KW"/>
</dbReference>
<keyword evidence="2" id="KW-0067">ATP-binding</keyword>
<accession>A0A926DZB1</accession>
<dbReference type="InterPro" id="IPR002611">
    <property type="entry name" value="IstB_ATP-bd"/>
</dbReference>
<dbReference type="RefSeq" id="WP_249282109.1">
    <property type="nucleotide sequence ID" value="NZ_JACRST010000003.1"/>
</dbReference>
<gene>
    <name evidence="2" type="ORF">H8711_03240</name>
</gene>
<dbReference type="NCBIfam" id="NF005304">
    <property type="entry name" value="PRK06835.1"/>
    <property type="match status" value="1"/>
</dbReference>
<name>A0A926DZB1_9FIRM</name>
<feature type="domain" description="AAA+ ATPase" evidence="1">
    <location>
        <begin position="183"/>
        <end position="313"/>
    </location>
</feature>
<dbReference type="SMART" id="SM00382">
    <property type="entry name" value="AAA"/>
    <property type="match status" value="1"/>
</dbReference>
<dbReference type="Gene3D" id="3.40.50.300">
    <property type="entry name" value="P-loop containing nucleotide triphosphate hydrolases"/>
    <property type="match status" value="1"/>
</dbReference>
<keyword evidence="3" id="KW-1185">Reference proteome</keyword>
<keyword evidence="2" id="KW-0547">Nucleotide-binding</keyword>
<dbReference type="InterPro" id="IPR003593">
    <property type="entry name" value="AAA+_ATPase"/>
</dbReference>